<dbReference type="InterPro" id="IPR018193">
    <property type="entry name" value="Glyc_kinase_flavodox-like_fold"/>
</dbReference>
<protein>
    <submittedName>
        <fullName evidence="5">Glycerate kinase 1</fullName>
        <ecNumber evidence="5">2.7.1.31</ecNumber>
    </submittedName>
</protein>
<dbReference type="InterPro" id="IPR004381">
    <property type="entry name" value="Glycerate_kinase"/>
</dbReference>
<dbReference type="PANTHER" id="PTHR21599">
    <property type="entry name" value="GLYCERATE KINASE"/>
    <property type="match status" value="1"/>
</dbReference>
<evidence type="ECO:0000256" key="1">
    <source>
        <dbReference type="ARBA" id="ARBA00006284"/>
    </source>
</evidence>
<proteinExistence type="inferred from homology"/>
<dbReference type="InterPro" id="IPR036129">
    <property type="entry name" value="Glycerate_kinase_sf"/>
</dbReference>
<dbReference type="AlphaFoldDB" id="A0A128EEP7"/>
<keyword evidence="6" id="KW-1185">Reference proteome</keyword>
<dbReference type="PIRSF" id="PIRSF006078">
    <property type="entry name" value="GlxK"/>
    <property type="match status" value="1"/>
</dbReference>
<evidence type="ECO:0000313" key="5">
    <source>
        <dbReference type="EMBL" id="CZE46718.1"/>
    </source>
</evidence>
<evidence type="ECO:0000256" key="3">
    <source>
        <dbReference type="ARBA" id="ARBA00022777"/>
    </source>
</evidence>
<dbReference type="GO" id="GO:0008887">
    <property type="term" value="F:glycerate kinase activity"/>
    <property type="evidence" value="ECO:0007669"/>
    <property type="project" value="UniProtKB-UniRule"/>
</dbReference>
<evidence type="ECO:0000256" key="2">
    <source>
        <dbReference type="ARBA" id="ARBA00022679"/>
    </source>
</evidence>
<keyword evidence="3 4" id="KW-0418">Kinase</keyword>
<dbReference type="PANTHER" id="PTHR21599:SF0">
    <property type="entry name" value="GLYCERATE KINASE"/>
    <property type="match status" value="1"/>
</dbReference>
<organism evidence="5 6">
    <name type="scientific">Campylobacter geochelonis</name>
    <dbReference type="NCBI Taxonomy" id="1780362"/>
    <lineage>
        <taxon>Bacteria</taxon>
        <taxon>Pseudomonadati</taxon>
        <taxon>Campylobacterota</taxon>
        <taxon>Epsilonproteobacteria</taxon>
        <taxon>Campylobacterales</taxon>
        <taxon>Campylobacteraceae</taxon>
        <taxon>Campylobacter</taxon>
    </lineage>
</organism>
<comment type="similarity">
    <text evidence="1 4">Belongs to the glycerate kinase type-1 family.</text>
</comment>
<dbReference type="SUPFAM" id="SSF110738">
    <property type="entry name" value="Glycerate kinase I"/>
    <property type="match status" value="1"/>
</dbReference>
<dbReference type="Pfam" id="PF02595">
    <property type="entry name" value="Gly_kinase"/>
    <property type="match status" value="1"/>
</dbReference>
<accession>A0A128EEP7</accession>
<dbReference type="NCBIfam" id="TIGR00045">
    <property type="entry name" value="glycerate kinase"/>
    <property type="match status" value="1"/>
</dbReference>
<evidence type="ECO:0000313" key="6">
    <source>
        <dbReference type="Proteomes" id="UP000069632"/>
    </source>
</evidence>
<dbReference type="RefSeq" id="WP_075531187.1">
    <property type="nucleotide sequence ID" value="NZ_CP053844.1"/>
</dbReference>
<dbReference type="OrthoDB" id="9774290at2"/>
<dbReference type="InterPro" id="IPR018197">
    <property type="entry name" value="Glycerate_kinase_RE-like"/>
</dbReference>
<dbReference type="Proteomes" id="UP000069632">
    <property type="component" value="Unassembled WGS sequence"/>
</dbReference>
<dbReference type="GO" id="GO:0031388">
    <property type="term" value="P:organic acid phosphorylation"/>
    <property type="evidence" value="ECO:0007669"/>
    <property type="project" value="UniProtKB-UniRule"/>
</dbReference>
<sequence>MKVVIAIDSFKGCLSSLEAGNAIKNAIASLVDEVIVVPIADGGEGSVEAMISAIKAKKREVLSLDPLGRELKTNYAYVDNQAIMEMASSCGLTLLDENERNPEQTSTYGLGLMIKDALKLGVRKFIIGIGGSATNDAGMGMLKALGFEFYDEFKNPLAPKGKNLAKIASISDLNALKELKECEFLVACDVNNPLFGKSGAAHIYGVQKGADSAMIERLDMGLRNFSKITSEFFGVDNSNLAGSGAAGGLGFGLVSFLGAKLQPGFEIISNVVGLKDKLVGADLVITGEGRLDYQSIMGKTPSAVAKLAKTNANVTVIALAGAISDGAKSCNECIDAYFCIQQGAISLAKALKPEVAKANLSAVSLQALRLFLASKSAKDSHH</sequence>
<dbReference type="Gene3D" id="3.40.50.10350">
    <property type="entry name" value="Glycerate kinase, domain 1"/>
    <property type="match status" value="1"/>
</dbReference>
<name>A0A128EEP7_9BACT</name>
<reference evidence="5 6" key="1">
    <citation type="submission" date="2016-02" db="EMBL/GenBank/DDBJ databases">
        <authorList>
            <consortium name="Pathogen Informatics"/>
        </authorList>
    </citation>
    <scope>NUCLEOTIDE SEQUENCE [LARGE SCALE GENOMIC DNA]</scope>
    <source>
        <strain evidence="5 6">RC20</strain>
    </source>
</reference>
<evidence type="ECO:0000256" key="4">
    <source>
        <dbReference type="PIRNR" id="PIRNR006078"/>
    </source>
</evidence>
<dbReference type="EMBL" id="FIZP01000001">
    <property type="protein sequence ID" value="CZE46718.1"/>
    <property type="molecule type" value="Genomic_DNA"/>
</dbReference>
<gene>
    <name evidence="5" type="primary">glxK</name>
    <name evidence="5" type="ORF">ERS672216_00520</name>
</gene>
<dbReference type="Gene3D" id="3.90.1510.10">
    <property type="entry name" value="Glycerate kinase, domain 2"/>
    <property type="match status" value="1"/>
</dbReference>
<dbReference type="EC" id="2.7.1.31" evidence="5"/>
<keyword evidence="2 4" id="KW-0808">Transferase</keyword>